<evidence type="ECO:0000259" key="2">
    <source>
        <dbReference type="PROSITE" id="PS50995"/>
    </source>
</evidence>
<evidence type="ECO:0000256" key="1">
    <source>
        <dbReference type="SAM" id="MobiDB-lite"/>
    </source>
</evidence>
<dbReference type="EMBL" id="BAAAFZ010000069">
    <property type="protein sequence ID" value="GAA0599099.1"/>
    <property type="molecule type" value="Genomic_DNA"/>
</dbReference>
<sequence length="184" mass="20074">MRRAPGRFRPRPAAVPRHGTALARRVSPPQNAAVTPEPGSTFFKFVLLVNLVARPFARVHERAYGLRLAEWRVLRALAARPRGATAGELGEELGMDKMAVSRAVRALEAAGRLVRRPDPRDARRMTLVASDAGRALVDAIEPQGRAREAALLAELTEAERTALDALLDRLVRRARALPDPDATG</sequence>
<feature type="domain" description="HTH marR-type" evidence="2">
    <location>
        <begin position="39"/>
        <end position="172"/>
    </location>
</feature>
<organism evidence="3 4">
    <name type="scientific">Craurococcus roseus</name>
    <dbReference type="NCBI Taxonomy" id="77585"/>
    <lineage>
        <taxon>Bacteria</taxon>
        <taxon>Pseudomonadati</taxon>
        <taxon>Pseudomonadota</taxon>
        <taxon>Alphaproteobacteria</taxon>
        <taxon>Acetobacterales</taxon>
        <taxon>Acetobacteraceae</taxon>
        <taxon>Craurococcus</taxon>
    </lineage>
</organism>
<dbReference type="PROSITE" id="PS50995">
    <property type="entry name" value="HTH_MARR_2"/>
    <property type="match status" value="1"/>
</dbReference>
<evidence type="ECO:0000313" key="3">
    <source>
        <dbReference type="EMBL" id="GAA0599099.1"/>
    </source>
</evidence>
<protein>
    <recommendedName>
        <fullName evidence="2">HTH marR-type domain-containing protein</fullName>
    </recommendedName>
</protein>
<dbReference type="InterPro" id="IPR000835">
    <property type="entry name" value="HTH_MarR-typ"/>
</dbReference>
<dbReference type="Proteomes" id="UP001501588">
    <property type="component" value="Unassembled WGS sequence"/>
</dbReference>
<accession>A0ABN1FWQ3</accession>
<reference evidence="3 4" key="1">
    <citation type="journal article" date="2019" name="Int. J. Syst. Evol. Microbiol.">
        <title>The Global Catalogue of Microorganisms (GCM) 10K type strain sequencing project: providing services to taxonomists for standard genome sequencing and annotation.</title>
        <authorList>
            <consortium name="The Broad Institute Genomics Platform"/>
            <consortium name="The Broad Institute Genome Sequencing Center for Infectious Disease"/>
            <person name="Wu L."/>
            <person name="Ma J."/>
        </authorList>
    </citation>
    <scope>NUCLEOTIDE SEQUENCE [LARGE SCALE GENOMIC DNA]</scope>
    <source>
        <strain evidence="3 4">JCM 9933</strain>
    </source>
</reference>
<dbReference type="PRINTS" id="PR00598">
    <property type="entry name" value="HTHMARR"/>
</dbReference>
<gene>
    <name evidence="3" type="ORF">GCM10009416_41570</name>
</gene>
<dbReference type="PANTHER" id="PTHR33164:SF43">
    <property type="entry name" value="HTH-TYPE TRANSCRIPTIONAL REPRESSOR YETL"/>
    <property type="match status" value="1"/>
</dbReference>
<dbReference type="Pfam" id="PF12802">
    <property type="entry name" value="MarR_2"/>
    <property type="match status" value="1"/>
</dbReference>
<proteinExistence type="predicted"/>
<dbReference type="InterPro" id="IPR036390">
    <property type="entry name" value="WH_DNA-bd_sf"/>
</dbReference>
<dbReference type="Gene3D" id="1.10.10.10">
    <property type="entry name" value="Winged helix-like DNA-binding domain superfamily/Winged helix DNA-binding domain"/>
    <property type="match status" value="1"/>
</dbReference>
<feature type="region of interest" description="Disordered" evidence="1">
    <location>
        <begin position="1"/>
        <end position="33"/>
    </location>
</feature>
<dbReference type="SMART" id="SM00347">
    <property type="entry name" value="HTH_MARR"/>
    <property type="match status" value="1"/>
</dbReference>
<dbReference type="PANTHER" id="PTHR33164">
    <property type="entry name" value="TRANSCRIPTIONAL REGULATOR, MARR FAMILY"/>
    <property type="match status" value="1"/>
</dbReference>
<dbReference type="InterPro" id="IPR036388">
    <property type="entry name" value="WH-like_DNA-bd_sf"/>
</dbReference>
<dbReference type="SUPFAM" id="SSF46785">
    <property type="entry name" value="Winged helix' DNA-binding domain"/>
    <property type="match status" value="1"/>
</dbReference>
<evidence type="ECO:0000313" key="4">
    <source>
        <dbReference type="Proteomes" id="UP001501588"/>
    </source>
</evidence>
<name>A0ABN1FWQ3_9PROT</name>
<comment type="caution">
    <text evidence="3">The sequence shown here is derived from an EMBL/GenBank/DDBJ whole genome shotgun (WGS) entry which is preliminary data.</text>
</comment>
<keyword evidence="4" id="KW-1185">Reference proteome</keyword>
<feature type="compositionally biased region" description="Basic residues" evidence="1">
    <location>
        <begin position="1"/>
        <end position="10"/>
    </location>
</feature>
<dbReference type="InterPro" id="IPR039422">
    <property type="entry name" value="MarR/SlyA-like"/>
</dbReference>